<dbReference type="PANTHER" id="PTHR42829">
    <property type="entry name" value="NADH-UBIQUINONE OXIDOREDUCTASE CHAIN 5"/>
    <property type="match status" value="1"/>
</dbReference>
<keyword evidence="3 6" id="KW-1133">Transmembrane helix</keyword>
<dbReference type="InterPro" id="IPR003945">
    <property type="entry name" value="NU5C-like"/>
</dbReference>
<evidence type="ECO:0000259" key="7">
    <source>
        <dbReference type="Pfam" id="PF00361"/>
    </source>
</evidence>
<feature type="transmembrane region" description="Helical" evidence="6">
    <location>
        <begin position="524"/>
        <end position="546"/>
    </location>
</feature>
<keyword evidence="2 5" id="KW-0812">Transmembrane</keyword>
<gene>
    <name evidence="9" type="primary">nuoL</name>
    <name evidence="9" type="ORF">ACFQBQ_01805</name>
</gene>
<dbReference type="Proteomes" id="UP001596391">
    <property type="component" value="Unassembled WGS sequence"/>
</dbReference>
<dbReference type="PRINTS" id="PR01435">
    <property type="entry name" value="NPOXDRDTASE5"/>
</dbReference>
<feature type="transmembrane region" description="Helical" evidence="6">
    <location>
        <begin position="207"/>
        <end position="229"/>
    </location>
</feature>
<dbReference type="InterPro" id="IPR001516">
    <property type="entry name" value="Proton_antipo_N"/>
</dbReference>
<dbReference type="EMBL" id="JBHSWI010000001">
    <property type="protein sequence ID" value="MFC6644346.1"/>
    <property type="molecule type" value="Genomic_DNA"/>
</dbReference>
<dbReference type="InterPro" id="IPR018393">
    <property type="entry name" value="NADHpl_OxRdtase_5_subgr"/>
</dbReference>
<feature type="transmembrane region" description="Helical" evidence="6">
    <location>
        <begin position="87"/>
        <end position="107"/>
    </location>
</feature>
<dbReference type="PANTHER" id="PTHR42829:SF2">
    <property type="entry name" value="NADH-UBIQUINONE OXIDOREDUCTASE CHAIN 5"/>
    <property type="match status" value="1"/>
</dbReference>
<keyword evidence="4 6" id="KW-0472">Membrane</keyword>
<evidence type="ECO:0000313" key="9">
    <source>
        <dbReference type="EMBL" id="MFC6644346.1"/>
    </source>
</evidence>
<accession>A0ABW1Z5C1</accession>
<evidence type="ECO:0000256" key="4">
    <source>
        <dbReference type="ARBA" id="ARBA00023136"/>
    </source>
</evidence>
<evidence type="ECO:0000256" key="1">
    <source>
        <dbReference type="ARBA" id="ARBA00004127"/>
    </source>
</evidence>
<feature type="transmembrane region" description="Helical" evidence="6">
    <location>
        <begin position="633"/>
        <end position="653"/>
    </location>
</feature>
<evidence type="ECO:0000313" key="10">
    <source>
        <dbReference type="Proteomes" id="UP001596391"/>
    </source>
</evidence>
<feature type="transmembrane region" description="Helical" evidence="6">
    <location>
        <begin position="143"/>
        <end position="162"/>
    </location>
</feature>
<reference evidence="10" key="1">
    <citation type="journal article" date="2019" name="Int. J. Syst. Evol. Microbiol.">
        <title>The Global Catalogue of Microorganisms (GCM) 10K type strain sequencing project: providing services to taxonomists for standard genome sequencing and annotation.</title>
        <authorList>
            <consortium name="The Broad Institute Genomics Platform"/>
            <consortium name="The Broad Institute Genome Sequencing Center for Infectious Disease"/>
            <person name="Wu L."/>
            <person name="Ma J."/>
        </authorList>
    </citation>
    <scope>NUCLEOTIDE SEQUENCE [LARGE SCALE GENOMIC DNA]</scope>
    <source>
        <strain evidence="10">CGMCC 1.16026</strain>
    </source>
</reference>
<dbReference type="PRINTS" id="PR01434">
    <property type="entry name" value="NADHDHGNASE5"/>
</dbReference>
<feature type="transmembrane region" description="Helical" evidence="6">
    <location>
        <begin position="31"/>
        <end position="51"/>
    </location>
</feature>
<dbReference type="NCBIfam" id="NF005141">
    <property type="entry name" value="PRK06590.1"/>
    <property type="match status" value="1"/>
</dbReference>
<dbReference type="RefSeq" id="WP_263372281.1">
    <property type="nucleotide sequence ID" value="NZ_JAGSYD010000004.1"/>
</dbReference>
<sequence>MNPNLLWYIPLLPFLGFLLNGTIGRKFPRPLVVAVALFFTAIPAGIVAYLWTVLKAAGAPLAISVVSKPWIAVSGFTVNFAFTVDHLTLLMLSIITGVGFLIHLYSAGYMAHEEGFWRFFAYLNLFMFFMLVLVLSANFLLLFVGWEGVGLASYLLIGFYFTKDSAANAGKKAFVVNRIGDLGLLIAMFLLIANFHTLNFDGVFAQIAANPTISTCLLTAIGFMLLLGATGKSAQIPLYVWLPDAMEGPTPVSALIHAATMVTAGIYMMARCHVILDRAPSVMITIAIIGAVTALMAATIGLVQHDIKRVLAYSTVSQLGYMVLACGVGAYTAGVFHLMTHAFFKALLFLAAGSVIHAVGGEQDMRKMGGLRSKIPVTFWTMTIGVFTIAGAPLLAAFFSKDEILYQAFISPSPVGKLVWLIGVITAGLTSFYMFRLWFKTFFGAPRFEEATDAHHGHHDAHAGHGIHVHESPLVMTLPLMILAVLSALSGFLGVPEAFGGHDEFGHFLAPVLSSGEAEHAASAASPILLASVSVAMFAVGLLVAWQMYYRKPGTGAALAAKLKPVYSLLDHKYWVDEIYGTVIVAPLAMISRFGFGAVESGVVQGVPTAGAGITRGVGAIARRMQSGNIRSYAGWLALGAAVILFLAIFTQVPVR</sequence>
<evidence type="ECO:0000256" key="5">
    <source>
        <dbReference type="RuleBase" id="RU000320"/>
    </source>
</evidence>
<feature type="transmembrane region" description="Helical" evidence="6">
    <location>
        <begin position="174"/>
        <end position="195"/>
    </location>
</feature>
<dbReference type="Pfam" id="PF00662">
    <property type="entry name" value="Proton_antipo_N"/>
    <property type="match status" value="1"/>
</dbReference>
<comment type="subcellular location">
    <subcellularLocation>
        <location evidence="1">Endomembrane system</location>
        <topology evidence="1">Multi-pass membrane protein</topology>
    </subcellularLocation>
    <subcellularLocation>
        <location evidence="5">Membrane</location>
        <topology evidence="5">Multi-pass membrane protein</topology>
    </subcellularLocation>
</comment>
<feature type="domain" description="NADH-Ubiquinone oxidoreductase (complex I) chain 5 N-terminal" evidence="8">
    <location>
        <begin position="70"/>
        <end position="120"/>
    </location>
</feature>
<feature type="transmembrane region" description="Helical" evidence="6">
    <location>
        <begin position="310"/>
        <end position="332"/>
    </location>
</feature>
<feature type="transmembrane region" description="Helical" evidence="6">
    <location>
        <begin position="419"/>
        <end position="439"/>
    </location>
</feature>
<feature type="transmembrane region" description="Helical" evidence="6">
    <location>
        <begin position="338"/>
        <end position="359"/>
    </location>
</feature>
<organism evidence="9 10">
    <name type="scientific">Granulicella cerasi</name>
    <dbReference type="NCBI Taxonomy" id="741063"/>
    <lineage>
        <taxon>Bacteria</taxon>
        <taxon>Pseudomonadati</taxon>
        <taxon>Acidobacteriota</taxon>
        <taxon>Terriglobia</taxon>
        <taxon>Terriglobales</taxon>
        <taxon>Acidobacteriaceae</taxon>
        <taxon>Granulicella</taxon>
    </lineage>
</organism>
<feature type="transmembrane region" description="Helical" evidence="6">
    <location>
        <begin position="6"/>
        <end position="24"/>
    </location>
</feature>
<feature type="transmembrane region" description="Helical" evidence="6">
    <location>
        <begin position="282"/>
        <end position="303"/>
    </location>
</feature>
<dbReference type="NCBIfam" id="TIGR01974">
    <property type="entry name" value="NDH_I_L"/>
    <property type="match status" value="1"/>
</dbReference>
<feature type="transmembrane region" description="Helical" evidence="6">
    <location>
        <begin position="474"/>
        <end position="495"/>
    </location>
</feature>
<feature type="domain" description="NADH:quinone oxidoreductase/Mrp antiporter transmembrane" evidence="7">
    <location>
        <begin position="136"/>
        <end position="429"/>
    </location>
</feature>
<name>A0ABW1Z5C1_9BACT</name>
<evidence type="ECO:0000256" key="6">
    <source>
        <dbReference type="SAM" id="Phobius"/>
    </source>
</evidence>
<dbReference type="Gene3D" id="1.20.5.2700">
    <property type="match status" value="1"/>
</dbReference>
<evidence type="ECO:0000256" key="2">
    <source>
        <dbReference type="ARBA" id="ARBA00022692"/>
    </source>
</evidence>
<feature type="transmembrane region" description="Helical" evidence="6">
    <location>
        <begin position="119"/>
        <end position="137"/>
    </location>
</feature>
<evidence type="ECO:0000259" key="8">
    <source>
        <dbReference type="Pfam" id="PF00662"/>
    </source>
</evidence>
<protein>
    <submittedName>
        <fullName evidence="9">NADH-quinone oxidoreductase subunit L</fullName>
    </submittedName>
</protein>
<keyword evidence="10" id="KW-1185">Reference proteome</keyword>
<feature type="transmembrane region" description="Helical" evidence="6">
    <location>
        <begin position="379"/>
        <end position="399"/>
    </location>
</feature>
<dbReference type="InterPro" id="IPR001750">
    <property type="entry name" value="ND/Mrp_TM"/>
</dbReference>
<feature type="transmembrane region" description="Helical" evidence="6">
    <location>
        <begin position="250"/>
        <end position="270"/>
    </location>
</feature>
<comment type="caution">
    <text evidence="9">The sequence shown here is derived from an EMBL/GenBank/DDBJ whole genome shotgun (WGS) entry which is preliminary data.</text>
</comment>
<evidence type="ECO:0000256" key="3">
    <source>
        <dbReference type="ARBA" id="ARBA00022989"/>
    </source>
</evidence>
<dbReference type="Pfam" id="PF00361">
    <property type="entry name" value="Proton_antipo_M"/>
    <property type="match status" value="1"/>
</dbReference>
<proteinExistence type="predicted"/>